<sequence length="400" mass="41614">MTTPTDLPTLATHWLTALDAELPAARALRRELHADPHVSGDEAPTRDRIVAALSDVVPFTPMTDAGAVGRLGPASGPSIALRAELDALPVTEQTGASFASKNGAMHACGHDVHQAALVALMRAARRVDLPFGLVGLLQPREETSPPGAQEMIQAGVIAQHDIAHVIGAHVHPGVATGAVASAGGFINAAAEEIDIRIEGRGGHGAYPHLAGDTVAAIAHIALGIPEVVRRTISPVRPALISIGTLNAGLGVANVLPAHAHIRSTMRTTDVGDRAELFAAVKRMAERTAEAYGTTATVTLIEGQPALINDHDLAFGINAWLTRLDVPGDEPMRSLGADDFAYFCEAVPSAMLFVGVETAGEDLQPTLHHARFLPDESAVDLTARALLAGYLAAAEGMLAVE</sequence>
<dbReference type="EMBL" id="QUAB01000005">
    <property type="protein sequence ID" value="REJ08752.1"/>
    <property type="molecule type" value="Genomic_DNA"/>
</dbReference>
<proteinExistence type="predicted"/>
<dbReference type="InterPro" id="IPR011650">
    <property type="entry name" value="Peptidase_M20_dimer"/>
</dbReference>
<gene>
    <name evidence="3" type="ORF">DY023_00225</name>
</gene>
<name>A0A371NYJ2_9MICO</name>
<dbReference type="InterPro" id="IPR036264">
    <property type="entry name" value="Bact_exopeptidase_dim_dom"/>
</dbReference>
<keyword evidence="4" id="KW-1185">Reference proteome</keyword>
<feature type="binding site" evidence="1">
    <location>
        <position position="169"/>
    </location>
    <ligand>
        <name>Mn(2+)</name>
        <dbReference type="ChEBI" id="CHEBI:29035"/>
        <label>2</label>
    </ligand>
</feature>
<feature type="binding site" evidence="1">
    <location>
        <position position="142"/>
    </location>
    <ligand>
        <name>Mn(2+)</name>
        <dbReference type="ChEBI" id="CHEBI:29035"/>
        <label>2</label>
    </ligand>
</feature>
<dbReference type="GO" id="GO:0046872">
    <property type="term" value="F:metal ion binding"/>
    <property type="evidence" value="ECO:0007669"/>
    <property type="project" value="UniProtKB-KW"/>
</dbReference>
<protein>
    <submittedName>
        <fullName evidence="3">Amidohydrolase</fullName>
    </submittedName>
</protein>
<dbReference type="SUPFAM" id="SSF55031">
    <property type="entry name" value="Bacterial exopeptidase dimerisation domain"/>
    <property type="match status" value="1"/>
</dbReference>
<accession>A0A371NYJ2</accession>
<evidence type="ECO:0000313" key="4">
    <source>
        <dbReference type="Proteomes" id="UP000262172"/>
    </source>
</evidence>
<keyword evidence="3" id="KW-0378">Hydrolase</keyword>
<dbReference type="Gene3D" id="3.40.630.10">
    <property type="entry name" value="Zn peptidases"/>
    <property type="match status" value="1"/>
</dbReference>
<evidence type="ECO:0000259" key="2">
    <source>
        <dbReference type="Pfam" id="PF07687"/>
    </source>
</evidence>
<dbReference type="PANTHER" id="PTHR11014:SF63">
    <property type="entry name" value="METALLOPEPTIDASE, PUTATIVE (AFU_ORTHOLOGUE AFUA_6G09600)-RELATED"/>
    <property type="match status" value="1"/>
</dbReference>
<dbReference type="Pfam" id="PF07687">
    <property type="entry name" value="M20_dimer"/>
    <property type="match status" value="1"/>
</dbReference>
<feature type="binding site" evidence="1">
    <location>
        <position position="108"/>
    </location>
    <ligand>
        <name>Mn(2+)</name>
        <dbReference type="ChEBI" id="CHEBI:29035"/>
        <label>2</label>
    </ligand>
</feature>
<dbReference type="AlphaFoldDB" id="A0A371NYJ2"/>
<reference evidence="3 4" key="1">
    <citation type="submission" date="2018-08" db="EMBL/GenBank/DDBJ databases">
        <title>Isolation, diversity and antifungal activity of Actinobacteria from cow dung.</title>
        <authorList>
            <person name="Ling L."/>
        </authorList>
    </citation>
    <scope>NUCLEOTIDE SEQUENCE [LARGE SCALE GENOMIC DNA]</scope>
    <source>
        <strain evidence="3 4">NEAU-LLE</strain>
    </source>
</reference>
<comment type="caution">
    <text evidence="3">The sequence shown here is derived from an EMBL/GenBank/DDBJ whole genome shotgun (WGS) entry which is preliminary data.</text>
</comment>
<feature type="domain" description="Peptidase M20 dimerisation" evidence="2">
    <location>
        <begin position="194"/>
        <end position="290"/>
    </location>
</feature>
<evidence type="ECO:0000313" key="3">
    <source>
        <dbReference type="EMBL" id="REJ08752.1"/>
    </source>
</evidence>
<dbReference type="Pfam" id="PF01546">
    <property type="entry name" value="Peptidase_M20"/>
    <property type="match status" value="1"/>
</dbReference>
<dbReference type="Gene3D" id="3.30.70.360">
    <property type="match status" value="1"/>
</dbReference>
<evidence type="ECO:0000256" key="1">
    <source>
        <dbReference type="PIRSR" id="PIRSR005962-1"/>
    </source>
</evidence>
<dbReference type="SUPFAM" id="SSF53187">
    <property type="entry name" value="Zn-dependent exopeptidases"/>
    <property type="match status" value="1"/>
</dbReference>
<organism evidence="3 4">
    <name type="scientific">Microbacterium bovistercoris</name>
    <dbReference type="NCBI Taxonomy" id="2293570"/>
    <lineage>
        <taxon>Bacteria</taxon>
        <taxon>Bacillati</taxon>
        <taxon>Actinomycetota</taxon>
        <taxon>Actinomycetes</taxon>
        <taxon>Micrococcales</taxon>
        <taxon>Microbacteriaceae</taxon>
        <taxon>Microbacterium</taxon>
    </lineage>
</organism>
<dbReference type="NCBIfam" id="TIGR01891">
    <property type="entry name" value="amidohydrolases"/>
    <property type="match status" value="1"/>
</dbReference>
<dbReference type="InterPro" id="IPR017439">
    <property type="entry name" value="Amidohydrolase"/>
</dbReference>
<dbReference type="Proteomes" id="UP000262172">
    <property type="component" value="Unassembled WGS sequence"/>
</dbReference>
<dbReference type="PIRSF" id="PIRSF005962">
    <property type="entry name" value="Pept_M20D_amidohydro"/>
    <property type="match status" value="1"/>
</dbReference>
<dbReference type="GO" id="GO:0016787">
    <property type="term" value="F:hydrolase activity"/>
    <property type="evidence" value="ECO:0007669"/>
    <property type="project" value="UniProtKB-KW"/>
</dbReference>
<feature type="binding site" evidence="1">
    <location>
        <position position="367"/>
    </location>
    <ligand>
        <name>Mn(2+)</name>
        <dbReference type="ChEBI" id="CHEBI:29035"/>
        <label>2</label>
    </ligand>
</feature>
<feature type="binding site" evidence="1">
    <location>
        <position position="110"/>
    </location>
    <ligand>
        <name>Mn(2+)</name>
        <dbReference type="ChEBI" id="CHEBI:29035"/>
        <label>2</label>
    </ligand>
</feature>
<dbReference type="OrthoDB" id="9777385at2"/>
<keyword evidence="1" id="KW-0464">Manganese</keyword>
<dbReference type="PANTHER" id="PTHR11014">
    <property type="entry name" value="PEPTIDASE M20 FAMILY MEMBER"/>
    <property type="match status" value="1"/>
</dbReference>
<dbReference type="RefSeq" id="WP_116240339.1">
    <property type="nucleotide sequence ID" value="NZ_QUAB01000005.1"/>
</dbReference>
<dbReference type="InterPro" id="IPR002933">
    <property type="entry name" value="Peptidase_M20"/>
</dbReference>
<comment type="cofactor">
    <cofactor evidence="1">
        <name>Mn(2+)</name>
        <dbReference type="ChEBI" id="CHEBI:29035"/>
    </cofactor>
    <text evidence="1">The Mn(2+) ion enhances activity.</text>
</comment>
<keyword evidence="1" id="KW-0479">Metal-binding</keyword>